<dbReference type="OrthoDB" id="2394218at2759"/>
<evidence type="ECO:0008006" key="3">
    <source>
        <dbReference type="Google" id="ProtNLM"/>
    </source>
</evidence>
<gene>
    <name evidence="1" type="ORF">AJ80_00887</name>
</gene>
<dbReference type="AlphaFoldDB" id="A0A2B7Z2E9"/>
<evidence type="ECO:0000313" key="2">
    <source>
        <dbReference type="Proteomes" id="UP000224634"/>
    </source>
</evidence>
<dbReference type="Gene3D" id="3.90.640.10">
    <property type="entry name" value="Actin, Chain A, domain 4"/>
    <property type="match status" value="1"/>
</dbReference>
<reference evidence="1 2" key="1">
    <citation type="submission" date="2017-10" db="EMBL/GenBank/DDBJ databases">
        <title>Comparative genomics in systemic dimorphic fungi from Ajellomycetaceae.</title>
        <authorList>
            <person name="Munoz J.F."/>
            <person name="Mcewen J.G."/>
            <person name="Clay O.K."/>
            <person name="Cuomo C.A."/>
        </authorList>
    </citation>
    <scope>NUCLEOTIDE SEQUENCE [LARGE SCALE GENOMIC DNA]</scope>
    <source>
        <strain evidence="1 2">UAMH7299</strain>
    </source>
</reference>
<dbReference type="EMBL" id="PDNA01000007">
    <property type="protein sequence ID" value="PGH27409.1"/>
    <property type="molecule type" value="Genomic_DNA"/>
</dbReference>
<dbReference type="SUPFAM" id="SSF53067">
    <property type="entry name" value="Actin-like ATPase domain"/>
    <property type="match status" value="1"/>
</dbReference>
<dbReference type="PANTHER" id="PTHR42749:SF1">
    <property type="entry name" value="CELL SHAPE-DETERMINING PROTEIN MREB"/>
    <property type="match status" value="1"/>
</dbReference>
<dbReference type="InterPro" id="IPR043129">
    <property type="entry name" value="ATPase_NBD"/>
</dbReference>
<dbReference type="PANTHER" id="PTHR42749">
    <property type="entry name" value="CELL SHAPE-DETERMINING PROTEIN MREB"/>
    <property type="match status" value="1"/>
</dbReference>
<accession>A0A2B7Z2E9</accession>
<dbReference type="Gene3D" id="3.30.420.40">
    <property type="match status" value="2"/>
</dbReference>
<sequence>MDEPLILVSYVRFSFLGVSYSTLDMDLPYVVSTWPGNDDKVAGKVPTQLCYRAGCRGSFKWGFECPPLWNLNRGMGVIDCFKLDLDPDFRREREAGSQHAGFLTEENVQMWFIDFLTSLREYIVPWISNEISPAEPLDWDLRNVEYNFSFPTTWTDPGVLDTFGDLVRRAGFGKSESHSVRIEMPEAMAAAAYTAKWFRLQEARGKTAPHHSRSIGFKPGHVILVCDSGGGTTDISVVKVVAIDKFKASSGKIEEILRFRQLGKVDAKAVGSVRIDEAFRDAIETRLRLIRDRPGEDGSLSAWAAHDMAASDEFQGVKTKFGSRIERDLSNFYFTVPELGVGFHDVNAGIVDGMMEVVRDEIRTMFDDQIELIFTLIDEQLRAMRDLEEEEKVTHFVISGGLGSSEYVQNRIRQHYGTGEDAKHILTSQNPQLAVCCGLVIDRVHTRKYGQSIILQPRSSLSFGIIFNKSMHGNIHSLWNKHLNVSPFDDRPYAVNQIHWFIKKSQTVHRNTVIAEKFYRLFDATSPEVTWTVQFAMSSLSPDRLPSDIKGGGANVFQRIQVRLDTQKIRDNPSLVKKHRRFRAAFRRPQKSIDKFQYEVRANVGMADLQLEVAFAGMVIGQGPLIPMKWEFIEKRDDRPDLVDWGDGGYMTD</sequence>
<dbReference type="Proteomes" id="UP000224634">
    <property type="component" value="Unassembled WGS sequence"/>
</dbReference>
<evidence type="ECO:0000313" key="1">
    <source>
        <dbReference type="EMBL" id="PGH27409.1"/>
    </source>
</evidence>
<organism evidence="1 2">
    <name type="scientific">Polytolypa hystricis (strain UAMH7299)</name>
    <dbReference type="NCBI Taxonomy" id="1447883"/>
    <lineage>
        <taxon>Eukaryota</taxon>
        <taxon>Fungi</taxon>
        <taxon>Dikarya</taxon>
        <taxon>Ascomycota</taxon>
        <taxon>Pezizomycotina</taxon>
        <taxon>Eurotiomycetes</taxon>
        <taxon>Eurotiomycetidae</taxon>
        <taxon>Onygenales</taxon>
        <taxon>Onygenales incertae sedis</taxon>
        <taxon>Polytolypa</taxon>
    </lineage>
</organism>
<proteinExistence type="predicted"/>
<protein>
    <recommendedName>
        <fullName evidence="3">Hsp70-like protein</fullName>
    </recommendedName>
</protein>
<dbReference type="STRING" id="1447883.A0A2B7Z2E9"/>
<keyword evidence="2" id="KW-1185">Reference proteome</keyword>
<comment type="caution">
    <text evidence="1">The sequence shown here is derived from an EMBL/GenBank/DDBJ whole genome shotgun (WGS) entry which is preliminary data.</text>
</comment>
<dbReference type="CDD" id="cd10170">
    <property type="entry name" value="ASKHA_NBD_HSP70"/>
    <property type="match status" value="1"/>
</dbReference>
<name>A0A2B7Z2E9_POLH7</name>